<keyword evidence="3" id="KW-1185">Reference proteome</keyword>
<organism evidence="4">
    <name type="scientific">Nippostrongylus brasiliensis</name>
    <name type="common">Rat hookworm</name>
    <dbReference type="NCBI Taxonomy" id="27835"/>
    <lineage>
        <taxon>Eukaryota</taxon>
        <taxon>Metazoa</taxon>
        <taxon>Ecdysozoa</taxon>
        <taxon>Nematoda</taxon>
        <taxon>Chromadorea</taxon>
        <taxon>Rhabditida</taxon>
        <taxon>Rhabditina</taxon>
        <taxon>Rhabditomorpha</taxon>
        <taxon>Strongyloidea</taxon>
        <taxon>Heligmosomidae</taxon>
        <taxon>Nippostrongylus</taxon>
    </lineage>
</organism>
<feature type="chain" id="PRO_5043125671" evidence="1">
    <location>
        <begin position="18"/>
        <end position="180"/>
    </location>
</feature>
<dbReference type="WBParaSite" id="NBR_0001604401-mRNA-1">
    <property type="protein sequence ID" value="NBR_0001604401-mRNA-1"/>
    <property type="gene ID" value="NBR_0001604401"/>
</dbReference>
<keyword evidence="1" id="KW-0732">Signal</keyword>
<evidence type="ECO:0000313" key="4">
    <source>
        <dbReference type="WBParaSite" id="NBR_0001604401-mRNA-1"/>
    </source>
</evidence>
<dbReference type="OMA" id="CEIANPT"/>
<gene>
    <name evidence="2" type="ORF">NBR_LOCUS16045</name>
</gene>
<proteinExistence type="predicted"/>
<dbReference type="OrthoDB" id="5856944at2759"/>
<protein>
    <submittedName>
        <fullName evidence="4">ML domain-containing protein</fullName>
    </submittedName>
</protein>
<evidence type="ECO:0000313" key="3">
    <source>
        <dbReference type="Proteomes" id="UP000271162"/>
    </source>
</evidence>
<evidence type="ECO:0000256" key="1">
    <source>
        <dbReference type="SAM" id="SignalP"/>
    </source>
</evidence>
<evidence type="ECO:0000313" key="2">
    <source>
        <dbReference type="EMBL" id="VDL79639.1"/>
    </source>
</evidence>
<dbReference type="EMBL" id="UYSL01022011">
    <property type="protein sequence ID" value="VDL79639.1"/>
    <property type="molecule type" value="Genomic_DNA"/>
</dbReference>
<reference evidence="2 3" key="2">
    <citation type="submission" date="2018-11" db="EMBL/GenBank/DDBJ databases">
        <authorList>
            <consortium name="Pathogen Informatics"/>
        </authorList>
    </citation>
    <scope>NUCLEOTIDE SEQUENCE [LARGE SCALE GENOMIC DNA]</scope>
</reference>
<dbReference type="PANTHER" id="PTHR35573:SF4">
    <property type="entry name" value="ML DOMAIN-CONTAINING PROTEIN"/>
    <property type="match status" value="1"/>
</dbReference>
<dbReference type="PANTHER" id="PTHR35573">
    <property type="entry name" value="PROTEIN CBG22129"/>
    <property type="match status" value="1"/>
</dbReference>
<reference evidence="4" key="1">
    <citation type="submission" date="2017-02" db="UniProtKB">
        <authorList>
            <consortium name="WormBaseParasite"/>
        </authorList>
    </citation>
    <scope>IDENTIFICATION</scope>
</reference>
<name>A0A0N4YGU2_NIPBR</name>
<feature type="signal peptide" evidence="1">
    <location>
        <begin position="1"/>
        <end position="17"/>
    </location>
</feature>
<dbReference type="AlphaFoldDB" id="A0A0N4YGU2"/>
<accession>A0A0N4YGU2</accession>
<dbReference type="Proteomes" id="UP000271162">
    <property type="component" value="Unassembled WGS sequence"/>
</dbReference>
<sequence>MKTTLLVLLSIIGTVHCSQCSTWPNGTDKAFHWWQCNDGPISFLDAKIYDKTGKQVEYPIQLSEQLVFRCEIANPTRVYGSPNLRLNIRIWSWGTPRGACEWSPVPTLGLLSNLDACKNGVKCPVAVGRQKMDVVVDFTRFKAIIALLKDDTPYQLQYELHDRFTGDNACFMGQARARTK</sequence>